<feature type="transmembrane region" description="Helical" evidence="8">
    <location>
        <begin position="156"/>
        <end position="176"/>
    </location>
</feature>
<dbReference type="Gene3D" id="2.40.160.50">
    <property type="entry name" value="membrane protein fhac: a member of the omp85/tpsb transporter family"/>
    <property type="match status" value="1"/>
</dbReference>
<feature type="region of interest" description="Disordered" evidence="9">
    <location>
        <begin position="1084"/>
        <end position="1130"/>
    </location>
</feature>
<dbReference type="InterPro" id="IPR049452">
    <property type="entry name" value="Anoctamin_TM"/>
</dbReference>
<evidence type="ECO:0000259" key="10">
    <source>
        <dbReference type="Pfam" id="PF01103"/>
    </source>
</evidence>
<accession>A0A4S2KGQ7</accession>
<keyword evidence="14" id="KW-1185">Reference proteome</keyword>
<evidence type="ECO:0000256" key="6">
    <source>
        <dbReference type="ARBA" id="ARBA00023136"/>
    </source>
</evidence>
<evidence type="ECO:0000256" key="9">
    <source>
        <dbReference type="SAM" id="MobiDB-lite"/>
    </source>
</evidence>
<feature type="domain" description="Bacterial surface antigen (D15)" evidence="10">
    <location>
        <begin position="1248"/>
        <end position="1564"/>
    </location>
</feature>
<reference evidence="13 14" key="1">
    <citation type="journal article" date="2019" name="Philos. Trans. R. Soc. Lond., B, Biol. Sci.">
        <title>Ant behaviour and brain gene expression of defending hosts depend on the ecological success of the intruding social parasite.</title>
        <authorList>
            <person name="Kaur R."/>
            <person name="Stoldt M."/>
            <person name="Jongepier E."/>
            <person name="Feldmeyer B."/>
            <person name="Menzel F."/>
            <person name="Bornberg-Bauer E."/>
            <person name="Foitzik S."/>
        </authorList>
    </citation>
    <scope>NUCLEOTIDE SEQUENCE [LARGE SCALE GENOMIC DNA]</scope>
    <source>
        <tissue evidence="13">Whole body</tissue>
    </source>
</reference>
<feature type="transmembrane region" description="Helical" evidence="8">
    <location>
        <begin position="966"/>
        <end position="996"/>
    </location>
</feature>
<feature type="transmembrane region" description="Helical" evidence="8">
    <location>
        <begin position="598"/>
        <end position="621"/>
    </location>
</feature>
<sequence length="1578" mass="181088">MREIMAHVEVPMGEMQDLPEKHKSTNGFEFLQLPQLPLGQIGYPQAHDWIEHRKANVRPWSLFLNTNNIRPPPNISRLSKRIVKNIEYFQSNYLITSPLLLLTVVASLGICYKLSQRHSRQELMVLNHRLTLAQVYSLVGICSLPIFYLVGAHAAVFWVLGVSWFMITLHAAFYNIDAVLCPGEEELNALVMQELSYSGTRYSLYFHDEIRSVDFILVWDEYHGEAQTHRSVERRRIFEKNLEKEGIQLEYEQAEPNGLHFIKIHAPKEVLRRYAEILKLRLPMRELPGCQTRPETSSNVIIKEVNSFFRRIMNKYYVDTTIFPPMKQNFTAVYSRDKDYLFDLDSPNFFTPATRSRIVQFILDRTRFTETKEDDFAFGIERLISEHVYVAAYPTSRCGNLHTPDSMRYLLYTEWASLRKCLHYQPLDYIKEYFGVKIGLYFAWLGFYTHMLIPASIVGLLCFIYSCATLYYNDPSEDICNRNGTIQMCPLCDHFCGYWDLKETCLHSRITYLFDNPSTVIFSVFMSFWATLFLELWKKYSAEITHRWDLTGLDAQEEYPRPQYLARLAHIKKKSINIVTNAEEPQVPYWKMRLPATILSFSVVLLLIVVAMAAVLGVVLYRMSVLTALSVSGHPMVTSYAILFTTATAACINLCCIILFNWLYVWLAEYLTEIELLRTQTEFDDSLTLKIYLLEFINYYASIFYIAFFKGQFTGYPGQFRRFMGSRQEECGPGGCLLELCIQLSIIMIGKQTMNTILEMLFPLFFKWLNTLKVHVGSKKLEDPNKRYSPRKYLQWVRDYKLVQWGPRSLFPEYLEMVLQYGFVTIFVAAFPLAPFFALLNNIFEMRLDAKKLLTMYRRPVGQRVRDIGIWYRILDSISKLSVITNGFIIAFTSNFIPRLVYRFTISHNYSLEGFLDYSLSKLNTSDLENGSQPNVTSGQAPVEICRYPDYREPPDSPNKYDLTVMFWHILAARLAFIVVFENSVALVMILIRWCIPNISAKLRNRIRREAYITNEIIIHQEALRACERPEMNGIEPRIAKTYVVANESADRWNRVMENCLTTSEFDLEVHGTPISPVSAVPRISPAVEPSNSSGLGQLSKNASANPNANDDLPPFSSSKSQLHREEENVQTKNILLQTVEARVDKIHVDGLVRTKDDIIKSQVTDLFKARNFEDVIIRAYKVREKLDALGCFRNIGIYIDTSQGPDATPDGVEVTFRVREMRRLVGGISTMVGNNEGSLIVGARAPNLFGRAERIQMEYSHGNKSSINFNVSAIKPFPQSLYNAVLTGTVFSTTHDFPWSGFKQNDKGLLLDMELNQTDTSKHNVQYEAAFRNISCSKQAAFRVREQCGPNLKSALRYIWTIDKRDSPIFPVTGSLMRLTTEMAGLGGDIGFLKNELAIQTNWSPHEYLTFQLGFQSGLLSAISNDMKISIADHFFLGGPLNLRGFDMRGCGPRYDGNFVGGEMYWAAALHVYTPLPFRPGRNSFGNLFRLHGFINGGNLSNFTFAYGNLYNENMKIFTENVRCAVGGGIAMKLGNIARIELNLVTPLLFMRSDVLQQFQFGPSITKTWVHGLEYKI</sequence>
<dbReference type="InterPro" id="IPR032394">
    <property type="entry name" value="Anoct_dimer"/>
</dbReference>
<keyword evidence="6 8" id="KW-0472">Membrane</keyword>
<feature type="transmembrane region" description="Helical" evidence="8">
    <location>
        <begin position="641"/>
        <end position="667"/>
    </location>
</feature>
<dbReference type="Pfam" id="PF03208">
    <property type="entry name" value="PRA1"/>
    <property type="match status" value="1"/>
</dbReference>
<feature type="transmembrane region" description="Helical" evidence="8">
    <location>
        <begin position="818"/>
        <end position="844"/>
    </location>
</feature>
<feature type="domain" description="Anoctamin dimerisation" evidence="12">
    <location>
        <begin position="205"/>
        <end position="427"/>
    </location>
</feature>
<comment type="subcellular location">
    <subcellularLocation>
        <location evidence="1">Cell membrane</location>
        <topology evidence="1">Multi-pass membrane protein</topology>
    </subcellularLocation>
    <subcellularLocation>
        <location evidence="8">Membrane</location>
        <topology evidence="8">Multi-pass membrane protein</topology>
    </subcellularLocation>
</comment>
<keyword evidence="5 8" id="KW-1133">Transmembrane helix</keyword>
<dbReference type="InterPro" id="IPR000184">
    <property type="entry name" value="Bac_surfAg_D15"/>
</dbReference>
<organism evidence="13 14">
    <name type="scientific">Temnothorax longispinosus</name>
    <dbReference type="NCBI Taxonomy" id="300112"/>
    <lineage>
        <taxon>Eukaryota</taxon>
        <taxon>Metazoa</taxon>
        <taxon>Ecdysozoa</taxon>
        <taxon>Arthropoda</taxon>
        <taxon>Hexapoda</taxon>
        <taxon>Insecta</taxon>
        <taxon>Pterygota</taxon>
        <taxon>Neoptera</taxon>
        <taxon>Endopterygota</taxon>
        <taxon>Hymenoptera</taxon>
        <taxon>Apocrita</taxon>
        <taxon>Aculeata</taxon>
        <taxon>Formicoidea</taxon>
        <taxon>Formicidae</taxon>
        <taxon>Myrmicinae</taxon>
        <taxon>Temnothorax</taxon>
    </lineage>
</organism>
<dbReference type="PANTHER" id="PTHR12308:SF83">
    <property type="entry name" value="ANOCTAMIN"/>
    <property type="match status" value="1"/>
</dbReference>
<feature type="transmembrane region" description="Helical" evidence="8">
    <location>
        <begin position="93"/>
        <end position="112"/>
    </location>
</feature>
<dbReference type="GO" id="GO:0046983">
    <property type="term" value="F:protein dimerization activity"/>
    <property type="evidence" value="ECO:0007669"/>
    <property type="project" value="InterPro"/>
</dbReference>
<dbReference type="GO" id="GO:0005254">
    <property type="term" value="F:chloride channel activity"/>
    <property type="evidence" value="ECO:0007669"/>
    <property type="project" value="TreeGrafter"/>
</dbReference>
<dbReference type="Proteomes" id="UP000310200">
    <property type="component" value="Unassembled WGS sequence"/>
</dbReference>
<feature type="transmembrane region" description="Helical" evidence="8">
    <location>
        <begin position="687"/>
        <end position="708"/>
    </location>
</feature>
<feature type="domain" description="Anoctamin transmembrane" evidence="11">
    <location>
        <begin position="430"/>
        <end position="1010"/>
    </location>
</feature>
<proteinExistence type="inferred from homology"/>
<feature type="transmembrane region" description="Helical" evidence="8">
    <location>
        <begin position="133"/>
        <end position="150"/>
    </location>
</feature>
<comment type="similarity">
    <text evidence="2 8">Belongs to the anoctamin family.</text>
</comment>
<evidence type="ECO:0000256" key="7">
    <source>
        <dbReference type="ARBA" id="ARBA00023180"/>
    </source>
</evidence>
<dbReference type="Pfam" id="PF01103">
    <property type="entry name" value="Omp85"/>
    <property type="match status" value="1"/>
</dbReference>
<feature type="transmembrane region" description="Helical" evidence="8">
    <location>
        <begin position="441"/>
        <end position="466"/>
    </location>
</feature>
<feature type="compositionally biased region" description="Polar residues" evidence="9">
    <location>
        <begin position="1090"/>
        <end position="1109"/>
    </location>
</feature>
<evidence type="ECO:0000313" key="13">
    <source>
        <dbReference type="EMBL" id="TGZ47039.1"/>
    </source>
</evidence>
<dbReference type="Pfam" id="PF16178">
    <property type="entry name" value="Anoct_dimer"/>
    <property type="match status" value="1"/>
</dbReference>
<evidence type="ECO:0000256" key="3">
    <source>
        <dbReference type="ARBA" id="ARBA00022475"/>
    </source>
</evidence>
<evidence type="ECO:0000256" key="4">
    <source>
        <dbReference type="ARBA" id="ARBA00022692"/>
    </source>
</evidence>
<gene>
    <name evidence="13" type="ORF">DBV15_03012</name>
</gene>
<evidence type="ECO:0000313" key="14">
    <source>
        <dbReference type="Proteomes" id="UP000310200"/>
    </source>
</evidence>
<evidence type="ECO:0000256" key="5">
    <source>
        <dbReference type="ARBA" id="ARBA00022989"/>
    </source>
</evidence>
<dbReference type="PANTHER" id="PTHR12308">
    <property type="entry name" value="ANOCTAMIN"/>
    <property type="match status" value="1"/>
</dbReference>
<protein>
    <recommendedName>
        <fullName evidence="8">Anoctamin</fullName>
    </recommendedName>
</protein>
<evidence type="ECO:0000256" key="8">
    <source>
        <dbReference type="RuleBase" id="RU280814"/>
    </source>
</evidence>
<evidence type="ECO:0000256" key="2">
    <source>
        <dbReference type="ARBA" id="ARBA00009671"/>
    </source>
</evidence>
<dbReference type="InterPro" id="IPR007632">
    <property type="entry name" value="Anoctamin"/>
</dbReference>
<dbReference type="GO" id="GO:0005886">
    <property type="term" value="C:plasma membrane"/>
    <property type="evidence" value="ECO:0007669"/>
    <property type="project" value="UniProtKB-SubCell"/>
</dbReference>
<dbReference type="Pfam" id="PF04547">
    <property type="entry name" value="Anoctamin"/>
    <property type="match status" value="1"/>
</dbReference>
<keyword evidence="3" id="KW-1003">Cell membrane</keyword>
<comment type="caution">
    <text evidence="13">The sequence shown here is derived from an EMBL/GenBank/DDBJ whole genome shotgun (WGS) entry which is preliminary data.</text>
</comment>
<keyword evidence="4 8" id="KW-0812">Transmembrane</keyword>
<evidence type="ECO:0000259" key="11">
    <source>
        <dbReference type="Pfam" id="PF04547"/>
    </source>
</evidence>
<dbReference type="EMBL" id="QBLH01002780">
    <property type="protein sequence ID" value="TGZ47039.1"/>
    <property type="molecule type" value="Genomic_DNA"/>
</dbReference>
<keyword evidence="7" id="KW-0325">Glycoprotein</keyword>
<comment type="caution">
    <text evidence="8">Lacks conserved residue(s) required for the propagation of feature annotation.</text>
</comment>
<evidence type="ECO:0000256" key="1">
    <source>
        <dbReference type="ARBA" id="ARBA00004651"/>
    </source>
</evidence>
<dbReference type="InterPro" id="IPR004895">
    <property type="entry name" value="Prenylated_rab_accept_PRA1"/>
</dbReference>
<dbReference type="GO" id="GO:0019867">
    <property type="term" value="C:outer membrane"/>
    <property type="evidence" value="ECO:0007669"/>
    <property type="project" value="InterPro"/>
</dbReference>
<name>A0A4S2KGQ7_9HYME</name>
<evidence type="ECO:0000259" key="12">
    <source>
        <dbReference type="Pfam" id="PF16178"/>
    </source>
</evidence>